<keyword evidence="1" id="KW-0472">Membrane</keyword>
<sequence length="107" mass="11626">MILMLFAALLPAVLLLLYIWNKDTQKEPSYMLIKAVTWGIGIIIPVIMVESGIKMLLFGAGGAPTSLIGTTAMAFFVAAIPEECFKLLLHQNAQARPRQNPGIGREG</sequence>
<keyword evidence="2" id="KW-0378">Hydrolase</keyword>
<comment type="caution">
    <text evidence="2">The sequence shown here is derived from an EMBL/GenBank/DDBJ whole genome shotgun (WGS) entry which is preliminary data.</text>
</comment>
<dbReference type="InterPro" id="IPR026898">
    <property type="entry name" value="PrsW"/>
</dbReference>
<dbReference type="AlphaFoldDB" id="A0A9D5SA26"/>
<feature type="transmembrane region" description="Helical" evidence="1">
    <location>
        <begin position="31"/>
        <end position="49"/>
    </location>
</feature>
<name>A0A9D5SA26_XYLRU</name>
<protein>
    <submittedName>
        <fullName evidence="2">PrsW family intramembrane metalloprotease</fullName>
    </submittedName>
</protein>
<keyword evidence="1" id="KW-0812">Transmembrane</keyword>
<dbReference type="EMBL" id="SUYC01000012">
    <property type="protein sequence ID" value="MBE6271441.1"/>
    <property type="molecule type" value="Genomic_DNA"/>
</dbReference>
<evidence type="ECO:0000313" key="3">
    <source>
        <dbReference type="Proteomes" id="UP000806522"/>
    </source>
</evidence>
<reference evidence="2" key="1">
    <citation type="submission" date="2019-04" db="EMBL/GenBank/DDBJ databases">
        <title>Evolution of Biomass-Degrading Anaerobic Consortia Revealed by Metagenomics.</title>
        <authorList>
            <person name="Peng X."/>
        </authorList>
    </citation>
    <scope>NUCLEOTIDE SEQUENCE</scope>
    <source>
        <strain evidence="2">SIG140</strain>
    </source>
</reference>
<proteinExistence type="predicted"/>
<evidence type="ECO:0000256" key="1">
    <source>
        <dbReference type="SAM" id="Phobius"/>
    </source>
</evidence>
<dbReference type="Pfam" id="PF13367">
    <property type="entry name" value="PrsW-protease"/>
    <property type="match status" value="1"/>
</dbReference>
<keyword evidence="2" id="KW-0645">Protease</keyword>
<feature type="transmembrane region" description="Helical" evidence="1">
    <location>
        <begin position="56"/>
        <end position="80"/>
    </location>
</feature>
<keyword evidence="2" id="KW-0482">Metalloprotease</keyword>
<accession>A0A9D5SA26</accession>
<dbReference type="Proteomes" id="UP000806522">
    <property type="component" value="Unassembled WGS sequence"/>
</dbReference>
<organism evidence="2 3">
    <name type="scientific">Xylanibacter ruminicola</name>
    <name type="common">Prevotella ruminicola</name>
    <dbReference type="NCBI Taxonomy" id="839"/>
    <lineage>
        <taxon>Bacteria</taxon>
        <taxon>Pseudomonadati</taxon>
        <taxon>Bacteroidota</taxon>
        <taxon>Bacteroidia</taxon>
        <taxon>Bacteroidales</taxon>
        <taxon>Prevotellaceae</taxon>
        <taxon>Xylanibacter</taxon>
    </lineage>
</organism>
<evidence type="ECO:0000313" key="2">
    <source>
        <dbReference type="EMBL" id="MBE6271441.1"/>
    </source>
</evidence>
<dbReference type="GO" id="GO:0008237">
    <property type="term" value="F:metallopeptidase activity"/>
    <property type="evidence" value="ECO:0007669"/>
    <property type="project" value="UniProtKB-KW"/>
</dbReference>
<keyword evidence="1" id="KW-1133">Transmembrane helix</keyword>
<gene>
    <name evidence="2" type="ORF">E7101_10900</name>
</gene>